<evidence type="ECO:0000313" key="20">
    <source>
        <dbReference type="Proteomes" id="UP000245884"/>
    </source>
</evidence>
<proteinExistence type="inferred from homology"/>
<feature type="active site" description="Proton acceptor" evidence="13">
    <location>
        <position position="362"/>
    </location>
</feature>
<keyword evidence="7 13" id="KW-0801">TPQ</keyword>
<dbReference type="SUPFAM" id="SSF49998">
    <property type="entry name" value="Amine oxidase catalytic domain"/>
    <property type="match status" value="1"/>
</dbReference>
<comment type="similarity">
    <text evidence="4 15">Belongs to the copper/topaquinone oxidase family.</text>
</comment>
<protein>
    <recommendedName>
        <fullName evidence="15">Amine oxidase</fullName>
        <ecNumber evidence="15">1.4.3.-</ecNumber>
    </recommendedName>
</protein>
<evidence type="ECO:0000256" key="2">
    <source>
        <dbReference type="ARBA" id="ARBA00001936"/>
    </source>
</evidence>
<name>A0A316UWS3_9BASI</name>
<evidence type="ECO:0000256" key="5">
    <source>
        <dbReference type="ARBA" id="ARBA00011738"/>
    </source>
</evidence>
<keyword evidence="11" id="KW-0464">Manganese</keyword>
<dbReference type="AlphaFoldDB" id="A0A316UWS3"/>
<dbReference type="GO" id="GO:0005507">
    <property type="term" value="F:copper ion binding"/>
    <property type="evidence" value="ECO:0007669"/>
    <property type="project" value="InterPro"/>
</dbReference>
<dbReference type="InterPro" id="IPR015798">
    <property type="entry name" value="Cu_amine_oxidase_C"/>
</dbReference>
<evidence type="ECO:0000256" key="9">
    <source>
        <dbReference type="ARBA" id="ARBA00023008"/>
    </source>
</evidence>
<dbReference type="RefSeq" id="XP_025364372.1">
    <property type="nucleotide sequence ID" value="XM_025505537.1"/>
</dbReference>
<evidence type="ECO:0000256" key="6">
    <source>
        <dbReference type="ARBA" id="ARBA00022723"/>
    </source>
</evidence>
<comment type="catalytic activity">
    <reaction evidence="12">
        <text>a primary methyl amine + O2 + H2O = an aldehyde + H2O2 + NH4(+)</text>
        <dbReference type="Rhea" id="RHEA:16153"/>
        <dbReference type="ChEBI" id="CHEBI:15377"/>
        <dbReference type="ChEBI" id="CHEBI:15379"/>
        <dbReference type="ChEBI" id="CHEBI:16240"/>
        <dbReference type="ChEBI" id="CHEBI:17478"/>
        <dbReference type="ChEBI" id="CHEBI:28938"/>
        <dbReference type="ChEBI" id="CHEBI:228804"/>
        <dbReference type="EC" id="1.4.3.21"/>
    </reaction>
</comment>
<dbReference type="STRING" id="1569628.A0A316UWS3"/>
<comment type="PTM">
    <text evidence="14 15">Topaquinone (TPQ) is generated by copper-dependent autoxidation of a specific tyrosyl residue.</text>
</comment>
<dbReference type="GO" id="GO:0048038">
    <property type="term" value="F:quinone binding"/>
    <property type="evidence" value="ECO:0007669"/>
    <property type="project" value="InterPro"/>
</dbReference>
<dbReference type="SUPFAM" id="SSF54416">
    <property type="entry name" value="Amine oxidase N-terminal region"/>
    <property type="match status" value="2"/>
</dbReference>
<dbReference type="PROSITE" id="PS01165">
    <property type="entry name" value="COPPER_AMINE_OXID_2"/>
    <property type="match status" value="1"/>
</dbReference>
<dbReference type="GO" id="GO:0009308">
    <property type="term" value="P:amine metabolic process"/>
    <property type="evidence" value="ECO:0007669"/>
    <property type="project" value="UniProtKB-UniRule"/>
</dbReference>
<keyword evidence="6 15" id="KW-0479">Metal-binding</keyword>
<evidence type="ECO:0000256" key="11">
    <source>
        <dbReference type="ARBA" id="ARBA00023211"/>
    </source>
</evidence>
<evidence type="ECO:0000256" key="10">
    <source>
        <dbReference type="ARBA" id="ARBA00023157"/>
    </source>
</evidence>
<evidence type="ECO:0000256" key="15">
    <source>
        <dbReference type="RuleBase" id="RU000672"/>
    </source>
</evidence>
<keyword evidence="9 15" id="KW-0186">Copper</keyword>
<dbReference type="InterPro" id="IPR049948">
    <property type="entry name" value="Cu_Am_ox_TPQ-bd"/>
</dbReference>
<comment type="cofactor">
    <cofactor evidence="1">
        <name>Cu cation</name>
        <dbReference type="ChEBI" id="CHEBI:23378"/>
    </cofactor>
</comment>
<keyword evidence="20" id="KW-1185">Reference proteome</keyword>
<feature type="domain" description="Copper amine oxidase catalytic" evidence="17">
    <location>
        <begin position="277"/>
        <end position="695"/>
    </location>
</feature>
<dbReference type="EC" id="1.4.3.-" evidence="15"/>
<dbReference type="Pfam" id="PF01179">
    <property type="entry name" value="Cu_amine_oxid"/>
    <property type="match status" value="1"/>
</dbReference>
<dbReference type="OrthoDB" id="5379943at2759"/>
<feature type="region of interest" description="Disordered" evidence="16">
    <location>
        <begin position="217"/>
        <end position="243"/>
    </location>
</feature>
<sequence length="723" mass="79323">MSPVKVPTAAKHPLDAPNEDEILAVTATIRPYLVEKHGVKAVRFLNVMLADPEKNAVIEAGHFPGGAAKQSTSGKIERQFWAHVVDLVKGDSFELLATLGADGVSIASVEKLPEGTQPSLTIEELCLAEEKCRADPRVVKVAADVGVPPEQLYCDGWSIGWDSRFPGKRLQQCICYQRLGPDEHLYAHPLDFMPILDCNTGEVLAIDFPAHRVGKGGALTADSTEEPKEISFDPPTTRHRIPPPRDNHNYLPHLANSSPLHDGNKPIEMRKDLKPLSVVQPEGVSFKLDGQVLTWQKWRLHLAFNPREGVVLSTISYADDEAAGASKASPKERPLFYRLSLSEMVVPYAESTAPHYRKFAFDVGEYGLGFLANSLSLGCDCLGSIQYMDGCFVKHDGTVETIKNAICIHEEDTGLMWKHSDYRPGGHAHNVRGRKLVISMVCTVANYEYQINWSFHLDGNIELEIKLTGILNLYLLDKGESPAGFGTEVAPQINAHYHQHLFSLRVDPHIDGPLNSVQEQEIVSLPADPKTNWAGNAFTTRKRILATSGEAVRDANAHDERSWSFVNESVKHYSSGMPVGYKVVTSAMPRLYAQPDSLVARRAPFATHHMWTVPYAEGRNYSAGRYPVQSRVIPKDSVAGWVGDGKDKIANEDIVSFLTVGTTHVPRPEDFPIMPAEAVKVTLKPIGFFARNPALDVPAAKDAKSVNAQAAATNGSNGSACCQ</sequence>
<evidence type="ECO:0000259" key="18">
    <source>
        <dbReference type="Pfam" id="PF02728"/>
    </source>
</evidence>
<dbReference type="Gene3D" id="3.10.450.40">
    <property type="match status" value="2"/>
</dbReference>
<dbReference type="GO" id="GO:0008131">
    <property type="term" value="F:primary methylamine oxidase activity"/>
    <property type="evidence" value="ECO:0007669"/>
    <property type="project" value="UniProtKB-EC"/>
</dbReference>
<keyword evidence="8 15" id="KW-0560">Oxidoreductase</keyword>
<dbReference type="InterPro" id="IPR036460">
    <property type="entry name" value="Cu_amine_oxidase_C_sf"/>
</dbReference>
<evidence type="ECO:0000256" key="16">
    <source>
        <dbReference type="SAM" id="MobiDB-lite"/>
    </source>
</evidence>
<evidence type="ECO:0000256" key="1">
    <source>
        <dbReference type="ARBA" id="ARBA00001935"/>
    </source>
</evidence>
<evidence type="ECO:0000256" key="8">
    <source>
        <dbReference type="ARBA" id="ARBA00023002"/>
    </source>
</evidence>
<evidence type="ECO:0000313" key="19">
    <source>
        <dbReference type="EMBL" id="PWN29760.1"/>
    </source>
</evidence>
<feature type="active site" description="Schiff-base intermediate with substrate; via topaquinone" evidence="13">
    <location>
        <position position="447"/>
    </location>
</feature>
<dbReference type="InterPro" id="IPR000269">
    <property type="entry name" value="Cu_amine_oxidase"/>
</dbReference>
<comment type="subunit">
    <text evidence="5">Homodimer.</text>
</comment>
<evidence type="ECO:0000256" key="14">
    <source>
        <dbReference type="PIRSR" id="PIRSR600269-51"/>
    </source>
</evidence>
<evidence type="ECO:0000256" key="3">
    <source>
        <dbReference type="ARBA" id="ARBA00001947"/>
    </source>
</evidence>
<dbReference type="Pfam" id="PF02728">
    <property type="entry name" value="Cu_amine_oxidN3"/>
    <property type="match status" value="1"/>
</dbReference>
<dbReference type="PROSITE" id="PS01164">
    <property type="entry name" value="COPPER_AMINE_OXID_1"/>
    <property type="match status" value="1"/>
</dbReference>
<reference evidence="19 20" key="1">
    <citation type="journal article" date="2018" name="Mol. Biol. Evol.">
        <title>Broad Genomic Sampling Reveals a Smut Pathogenic Ancestry of the Fungal Clade Ustilaginomycotina.</title>
        <authorList>
            <person name="Kijpornyongpan T."/>
            <person name="Mondo S.J."/>
            <person name="Barry K."/>
            <person name="Sandor L."/>
            <person name="Lee J."/>
            <person name="Lipzen A."/>
            <person name="Pangilinan J."/>
            <person name="LaButti K."/>
            <person name="Hainaut M."/>
            <person name="Henrissat B."/>
            <person name="Grigoriev I.V."/>
            <person name="Spatafora J.W."/>
            <person name="Aime M.C."/>
        </authorList>
    </citation>
    <scope>NUCLEOTIDE SEQUENCE [LARGE SCALE GENOMIC DNA]</scope>
    <source>
        <strain evidence="19 20">MCA 5214</strain>
    </source>
</reference>
<dbReference type="InterPro" id="IPR015802">
    <property type="entry name" value="Cu_amine_oxidase_N3"/>
</dbReference>
<dbReference type="GeneID" id="37027360"/>
<comment type="cofactor">
    <cofactor evidence="2">
        <name>Mn(2+)</name>
        <dbReference type="ChEBI" id="CHEBI:29035"/>
    </cofactor>
</comment>
<evidence type="ECO:0000259" key="17">
    <source>
        <dbReference type="Pfam" id="PF01179"/>
    </source>
</evidence>
<evidence type="ECO:0000256" key="12">
    <source>
        <dbReference type="ARBA" id="ARBA00048032"/>
    </source>
</evidence>
<comment type="cofactor">
    <cofactor evidence="15">
        <name>Cu cation</name>
        <dbReference type="ChEBI" id="CHEBI:23378"/>
    </cofactor>
    <text evidence="15">Contains 1 topaquinone per subunit.</text>
</comment>
<organism evidence="19 20">
    <name type="scientific">Jaminaea rosea</name>
    <dbReference type="NCBI Taxonomy" id="1569628"/>
    <lineage>
        <taxon>Eukaryota</taxon>
        <taxon>Fungi</taxon>
        <taxon>Dikarya</taxon>
        <taxon>Basidiomycota</taxon>
        <taxon>Ustilaginomycotina</taxon>
        <taxon>Exobasidiomycetes</taxon>
        <taxon>Microstromatales</taxon>
        <taxon>Microstromatales incertae sedis</taxon>
        <taxon>Jaminaea</taxon>
    </lineage>
</organism>
<comment type="cofactor">
    <cofactor evidence="3">
        <name>Zn(2+)</name>
        <dbReference type="ChEBI" id="CHEBI:29105"/>
    </cofactor>
</comment>
<keyword evidence="10" id="KW-1015">Disulfide bond</keyword>
<dbReference type="Proteomes" id="UP000245884">
    <property type="component" value="Unassembled WGS sequence"/>
</dbReference>
<feature type="modified residue" description="2',4',5'-topaquinone" evidence="14">
    <location>
        <position position="447"/>
    </location>
</feature>
<dbReference type="InterPro" id="IPR016182">
    <property type="entry name" value="Cu_amine_oxidase_N-reg"/>
</dbReference>
<accession>A0A316UWS3</accession>
<feature type="domain" description="Copper amine oxidase N3-terminal" evidence="18">
    <location>
        <begin position="118"/>
        <end position="210"/>
    </location>
</feature>
<evidence type="ECO:0000256" key="4">
    <source>
        <dbReference type="ARBA" id="ARBA00007983"/>
    </source>
</evidence>
<dbReference type="FunFam" id="2.70.98.20:FF:000001">
    <property type="entry name" value="Amine oxidase"/>
    <property type="match status" value="1"/>
</dbReference>
<dbReference type="Gene3D" id="2.70.98.20">
    <property type="entry name" value="Copper amine oxidase, catalytic domain"/>
    <property type="match status" value="1"/>
</dbReference>
<dbReference type="PANTHER" id="PTHR10638">
    <property type="entry name" value="COPPER AMINE OXIDASE"/>
    <property type="match status" value="1"/>
</dbReference>
<dbReference type="EMBL" id="KZ819663">
    <property type="protein sequence ID" value="PWN29760.1"/>
    <property type="molecule type" value="Genomic_DNA"/>
</dbReference>
<evidence type="ECO:0000256" key="13">
    <source>
        <dbReference type="PIRSR" id="PIRSR600269-50"/>
    </source>
</evidence>
<gene>
    <name evidence="19" type="ORF">BDZ90DRAFT_230609</name>
</gene>
<evidence type="ECO:0000256" key="7">
    <source>
        <dbReference type="ARBA" id="ARBA00022772"/>
    </source>
</evidence>
<dbReference type="PANTHER" id="PTHR10638:SF86">
    <property type="entry name" value="COPPER AMINE OXIDASE 1-RELATED"/>
    <property type="match status" value="1"/>
</dbReference>
<dbReference type="InterPro" id="IPR049947">
    <property type="entry name" value="Cu_Am_Ox_Cu-bd"/>
</dbReference>